<reference evidence="1" key="1">
    <citation type="submission" date="2020-04" db="EMBL/GenBank/DDBJ databases">
        <title>A chromosome-scale assembly and high-density genetic map of the yellow drum (Nibea albiflora) genome.</title>
        <authorList>
            <person name="Xu D."/>
            <person name="Zhang W."/>
            <person name="Chen R."/>
            <person name="Tan P."/>
            <person name="Wang L."/>
            <person name="Song H."/>
            <person name="Tian L."/>
            <person name="Zhu Q."/>
            <person name="Wang B."/>
        </authorList>
    </citation>
    <scope>NUCLEOTIDE SEQUENCE</scope>
    <source>
        <strain evidence="1">ZJHYS-2018</strain>
    </source>
</reference>
<dbReference type="Proteomes" id="UP000805704">
    <property type="component" value="Chromosome 18"/>
</dbReference>
<gene>
    <name evidence="1" type="ORF">GBF38_010334</name>
</gene>
<dbReference type="EMBL" id="CM024806">
    <property type="protein sequence ID" value="KAG8008729.1"/>
    <property type="molecule type" value="Genomic_DNA"/>
</dbReference>
<evidence type="ECO:0000313" key="2">
    <source>
        <dbReference type="Proteomes" id="UP000805704"/>
    </source>
</evidence>
<keyword evidence="2" id="KW-1185">Reference proteome</keyword>
<accession>A0ACB7F2J0</accession>
<name>A0ACB7F2J0_NIBAL</name>
<protein>
    <submittedName>
        <fullName evidence="1">Uncharacterized protein</fullName>
    </submittedName>
</protein>
<comment type="caution">
    <text evidence="1">The sequence shown here is derived from an EMBL/GenBank/DDBJ whole genome shotgun (WGS) entry which is preliminary data.</text>
</comment>
<evidence type="ECO:0000313" key="1">
    <source>
        <dbReference type="EMBL" id="KAG8008729.1"/>
    </source>
</evidence>
<organism evidence="1 2">
    <name type="scientific">Nibea albiflora</name>
    <name type="common">Yellow drum</name>
    <name type="synonym">Corvina albiflora</name>
    <dbReference type="NCBI Taxonomy" id="240163"/>
    <lineage>
        <taxon>Eukaryota</taxon>
        <taxon>Metazoa</taxon>
        <taxon>Chordata</taxon>
        <taxon>Craniata</taxon>
        <taxon>Vertebrata</taxon>
        <taxon>Euteleostomi</taxon>
        <taxon>Actinopterygii</taxon>
        <taxon>Neopterygii</taxon>
        <taxon>Teleostei</taxon>
        <taxon>Neoteleostei</taxon>
        <taxon>Acanthomorphata</taxon>
        <taxon>Eupercaria</taxon>
        <taxon>Sciaenidae</taxon>
        <taxon>Nibea</taxon>
    </lineage>
</organism>
<sequence>MEKMTEVKKPKETLTEEAEKRKGESVRAVARLQLGTGVFDHGEKEVFRPNADMKQTRVVPEPELGKQAP</sequence>
<proteinExistence type="predicted"/>